<evidence type="ECO:0000256" key="1">
    <source>
        <dbReference type="ARBA" id="ARBA00022555"/>
    </source>
</evidence>
<comment type="catalytic activity">
    <reaction evidence="7">
        <text>guanosine(18) in tRNA + S-adenosyl-L-methionine = 2'-O-methylguanosine(18) in tRNA + S-adenosyl-L-homocysteine + H(+)</text>
        <dbReference type="Rhea" id="RHEA:20077"/>
        <dbReference type="Rhea" id="RHEA-COMP:10190"/>
        <dbReference type="Rhea" id="RHEA-COMP:10192"/>
        <dbReference type="ChEBI" id="CHEBI:15378"/>
        <dbReference type="ChEBI" id="CHEBI:57856"/>
        <dbReference type="ChEBI" id="CHEBI:59789"/>
        <dbReference type="ChEBI" id="CHEBI:74269"/>
        <dbReference type="ChEBI" id="CHEBI:74445"/>
        <dbReference type="EC" id="2.1.1.34"/>
    </reaction>
</comment>
<evidence type="ECO:0000256" key="3">
    <source>
        <dbReference type="ARBA" id="ARBA00022679"/>
    </source>
</evidence>
<keyword evidence="5 7" id="KW-0819">tRNA processing</keyword>
<evidence type="ECO:0000313" key="10">
    <source>
        <dbReference type="Proteomes" id="UP000192360"/>
    </source>
</evidence>
<dbReference type="PANTHER" id="PTHR43453:SF1">
    <property type="entry name" value="TRNA_RRNA METHYLTRANSFERASE SPOU TYPE DOMAIN-CONTAINING PROTEIN"/>
    <property type="match status" value="1"/>
</dbReference>
<evidence type="ECO:0000256" key="7">
    <source>
        <dbReference type="HAMAP-Rule" id="MF_02060"/>
    </source>
</evidence>
<comment type="similarity">
    <text evidence="7">Belongs to the class IV-like SAM-binding methyltransferase superfamily. RNA methyltransferase TrmH family.</text>
</comment>
<feature type="binding site" evidence="7">
    <location>
        <position position="160"/>
    </location>
    <ligand>
        <name>S-adenosyl-L-methionine</name>
        <dbReference type="ChEBI" id="CHEBI:59789"/>
    </ligand>
</feature>
<reference evidence="9 10" key="1">
    <citation type="submission" date="2017-04" db="EMBL/GenBank/DDBJ databases">
        <authorList>
            <person name="Afonso C.L."/>
            <person name="Miller P.J."/>
            <person name="Scott M.A."/>
            <person name="Spackman E."/>
            <person name="Goraichik I."/>
            <person name="Dimitrov K.M."/>
            <person name="Suarez D.L."/>
            <person name="Swayne D.E."/>
        </authorList>
    </citation>
    <scope>NUCLEOTIDE SEQUENCE [LARGE SCALE GENOMIC DNA]</scope>
    <source>
        <strain evidence="9 10">DSM 21164</strain>
    </source>
</reference>
<keyword evidence="10" id="KW-1185">Reference proteome</keyword>
<evidence type="ECO:0000256" key="2">
    <source>
        <dbReference type="ARBA" id="ARBA00022603"/>
    </source>
</evidence>
<feature type="binding site" evidence="7">
    <location>
        <position position="169"/>
    </location>
    <ligand>
        <name>S-adenosyl-L-methionine</name>
        <dbReference type="ChEBI" id="CHEBI:59789"/>
    </ligand>
</feature>
<dbReference type="InterPro" id="IPR029026">
    <property type="entry name" value="tRNA_m1G_MTases_N"/>
</dbReference>
<evidence type="ECO:0000256" key="4">
    <source>
        <dbReference type="ARBA" id="ARBA00022691"/>
    </source>
</evidence>
<dbReference type="AlphaFoldDB" id="A0A1W2CMK8"/>
<proteinExistence type="inferred from homology"/>
<keyword evidence="2 7" id="KW-0489">Methyltransferase</keyword>
<dbReference type="STRING" id="504486.SAMN05660703_3049"/>
<dbReference type="GO" id="GO:0141100">
    <property type="term" value="F:tRNA (guanine(18)-2'-O)-methyltransferase activity"/>
    <property type="evidence" value="ECO:0007669"/>
    <property type="project" value="UniProtKB-UniRule"/>
</dbReference>
<keyword evidence="3 7" id="KW-0808">Transferase</keyword>
<evidence type="ECO:0000259" key="8">
    <source>
        <dbReference type="Pfam" id="PF00588"/>
    </source>
</evidence>
<name>A0A1W2CMK8_9FLAO</name>
<keyword evidence="4 7" id="KW-0949">S-adenosyl-L-methionine</keyword>
<evidence type="ECO:0000256" key="6">
    <source>
        <dbReference type="ARBA" id="ARBA00022884"/>
    </source>
</evidence>
<dbReference type="InterPro" id="IPR033671">
    <property type="entry name" value="TrmH"/>
</dbReference>
<dbReference type="EMBL" id="FWXO01000007">
    <property type="protein sequence ID" value="SMC86102.1"/>
    <property type="molecule type" value="Genomic_DNA"/>
</dbReference>
<dbReference type="CDD" id="cd18092">
    <property type="entry name" value="SpoU-like_TrmH"/>
    <property type="match status" value="1"/>
</dbReference>
<gene>
    <name evidence="7" type="primary">trmH</name>
    <name evidence="9" type="ORF">SAMN05660703_3049</name>
</gene>
<comment type="caution">
    <text evidence="7">Lacks conserved residue(s) required for the propagation of feature annotation.</text>
</comment>
<dbReference type="InterPro" id="IPR029028">
    <property type="entry name" value="Alpha/beta_knot_MTases"/>
</dbReference>
<keyword evidence="6 7" id="KW-0694">RNA-binding</keyword>
<evidence type="ECO:0000313" key="9">
    <source>
        <dbReference type="EMBL" id="SMC86102.1"/>
    </source>
</evidence>
<keyword evidence="1 7" id="KW-0820">tRNA-binding</keyword>
<dbReference type="InterPro" id="IPR001537">
    <property type="entry name" value="SpoU_MeTrfase"/>
</dbReference>
<organism evidence="9 10">
    <name type="scientific">Cellulophaga tyrosinoxydans</name>
    <dbReference type="NCBI Taxonomy" id="504486"/>
    <lineage>
        <taxon>Bacteria</taxon>
        <taxon>Pseudomonadati</taxon>
        <taxon>Bacteroidota</taxon>
        <taxon>Flavobacteriia</taxon>
        <taxon>Flavobacteriales</taxon>
        <taxon>Flavobacteriaceae</taxon>
        <taxon>Cellulophaga</taxon>
    </lineage>
</organism>
<dbReference type="EC" id="2.1.1.34" evidence="7"/>
<dbReference type="Pfam" id="PF00588">
    <property type="entry name" value="SpoU_methylase"/>
    <property type="match status" value="1"/>
</dbReference>
<dbReference type="GO" id="GO:0002938">
    <property type="term" value="P:tRNA guanine ribose methylation"/>
    <property type="evidence" value="ECO:0007669"/>
    <property type="project" value="UniProtKB-UniRule"/>
</dbReference>
<feature type="domain" description="tRNA/rRNA methyltransferase SpoU type" evidence="8">
    <location>
        <begin position="41"/>
        <end position="179"/>
    </location>
</feature>
<protein>
    <recommendedName>
        <fullName evidence="7">tRNA (guanosine(18)-2'-O)-methyltransferase</fullName>
        <ecNumber evidence="7">2.1.1.34</ecNumber>
    </recommendedName>
    <alternativeName>
        <fullName evidence="7">tRNA [Gm18] methyltransferase</fullName>
    </alternativeName>
</protein>
<feature type="binding site" evidence="7">
    <location>
        <position position="117"/>
    </location>
    <ligand>
        <name>S-adenosyl-L-methionine</name>
        <dbReference type="ChEBI" id="CHEBI:59789"/>
    </ligand>
</feature>
<dbReference type="PANTHER" id="PTHR43453">
    <property type="entry name" value="RRNA METHYLASE-LIKE"/>
    <property type="match status" value="1"/>
</dbReference>
<dbReference type="Gene3D" id="3.40.1280.10">
    <property type="match status" value="1"/>
</dbReference>
<evidence type="ECO:0000256" key="5">
    <source>
        <dbReference type="ARBA" id="ARBA00022694"/>
    </source>
</evidence>
<dbReference type="HAMAP" id="MF_02060">
    <property type="entry name" value="tRNA_methyltr_TrmH"/>
    <property type="match status" value="1"/>
</dbReference>
<dbReference type="SUPFAM" id="SSF75217">
    <property type="entry name" value="alpha/beta knot"/>
    <property type="match status" value="1"/>
</dbReference>
<dbReference type="GO" id="GO:0000049">
    <property type="term" value="F:tRNA binding"/>
    <property type="evidence" value="ECO:0007669"/>
    <property type="project" value="UniProtKB-UniRule"/>
</dbReference>
<accession>A0A1W2CMK8</accession>
<sequence length="226" mass="26201">MNFYYLRFMIDLELLDYLEGFITEERKERFKNVLEERTKRITVAIEDVYQMHNTSAVVRSCDVFGIQEAHLIESRFGKRLDAQIAMGSQKWVDVFRYQTTSDCIHQLKDQGYKIIATTPHNDSCLLNDFEIEGKTALFFGTEKGGLSKEVLDKADGFLKIPMVGFTESLNISVSAAIILQALTKKLKEDANNWQLTSEEKLMKQLDWTKKSIRSIDDVLARYYKEK</sequence>
<comment type="function">
    <text evidence="7">Catalyzes the 2'-O methylation of guanosine at position 18 in tRNA.</text>
</comment>
<dbReference type="Proteomes" id="UP000192360">
    <property type="component" value="Unassembled WGS sequence"/>
</dbReference>